<dbReference type="EMBL" id="JADWDJ010000010">
    <property type="protein sequence ID" value="KAG5275301.1"/>
    <property type="molecule type" value="Genomic_DNA"/>
</dbReference>
<proteinExistence type="predicted"/>
<feature type="compositionally biased region" description="Basic and acidic residues" evidence="1">
    <location>
        <begin position="230"/>
        <end position="252"/>
    </location>
</feature>
<feature type="region of interest" description="Disordered" evidence="1">
    <location>
        <begin position="483"/>
        <end position="531"/>
    </location>
</feature>
<dbReference type="AlphaFoldDB" id="A0AAV6GP44"/>
<feature type="compositionally biased region" description="Basic and acidic residues" evidence="1">
    <location>
        <begin position="259"/>
        <end position="270"/>
    </location>
</feature>
<organism evidence="2 3">
    <name type="scientific">Alosa alosa</name>
    <name type="common">allis shad</name>
    <dbReference type="NCBI Taxonomy" id="278164"/>
    <lineage>
        <taxon>Eukaryota</taxon>
        <taxon>Metazoa</taxon>
        <taxon>Chordata</taxon>
        <taxon>Craniata</taxon>
        <taxon>Vertebrata</taxon>
        <taxon>Euteleostomi</taxon>
        <taxon>Actinopterygii</taxon>
        <taxon>Neopterygii</taxon>
        <taxon>Teleostei</taxon>
        <taxon>Clupei</taxon>
        <taxon>Clupeiformes</taxon>
        <taxon>Clupeoidei</taxon>
        <taxon>Clupeidae</taxon>
        <taxon>Alosa</taxon>
    </lineage>
</organism>
<evidence type="ECO:0000256" key="1">
    <source>
        <dbReference type="SAM" id="MobiDB-lite"/>
    </source>
</evidence>
<feature type="region of interest" description="Disordered" evidence="1">
    <location>
        <begin position="404"/>
        <end position="452"/>
    </location>
</feature>
<accession>A0AAV6GP44</accession>
<feature type="compositionally biased region" description="Polar residues" evidence="1">
    <location>
        <begin position="44"/>
        <end position="57"/>
    </location>
</feature>
<gene>
    <name evidence="2" type="ORF">AALO_G00145870</name>
</gene>
<feature type="compositionally biased region" description="Basic and acidic residues" evidence="1">
    <location>
        <begin position="145"/>
        <end position="156"/>
    </location>
</feature>
<protein>
    <submittedName>
        <fullName evidence="2">Uncharacterized protein</fullName>
    </submittedName>
</protein>
<feature type="region of interest" description="Disordered" evidence="1">
    <location>
        <begin position="1"/>
        <end position="159"/>
    </location>
</feature>
<feature type="compositionally biased region" description="Low complexity" evidence="1">
    <location>
        <begin position="498"/>
        <end position="520"/>
    </location>
</feature>
<name>A0AAV6GP44_9TELE</name>
<evidence type="ECO:0000313" key="3">
    <source>
        <dbReference type="Proteomes" id="UP000823561"/>
    </source>
</evidence>
<evidence type="ECO:0000313" key="2">
    <source>
        <dbReference type="EMBL" id="KAG5275301.1"/>
    </source>
</evidence>
<comment type="caution">
    <text evidence="2">The sequence shown here is derived from an EMBL/GenBank/DDBJ whole genome shotgun (WGS) entry which is preliminary data.</text>
</comment>
<feature type="compositionally biased region" description="Basic and acidic residues" evidence="1">
    <location>
        <begin position="305"/>
        <end position="322"/>
    </location>
</feature>
<reference evidence="2" key="1">
    <citation type="submission" date="2020-10" db="EMBL/GenBank/DDBJ databases">
        <title>Chromosome-scale genome assembly of the Allis shad, Alosa alosa.</title>
        <authorList>
            <person name="Margot Z."/>
            <person name="Christophe K."/>
            <person name="Cabau C."/>
            <person name="Louis A."/>
            <person name="Berthelot C."/>
            <person name="Parey E."/>
            <person name="Roest Crollius H."/>
            <person name="Montfort J."/>
            <person name="Robinson-Rechavi M."/>
            <person name="Bucao C."/>
            <person name="Bouchez O."/>
            <person name="Gislard M."/>
            <person name="Lluch J."/>
            <person name="Milhes M."/>
            <person name="Lampietro C."/>
            <person name="Lopez Roques C."/>
            <person name="Donnadieu C."/>
            <person name="Braasch I."/>
            <person name="Desvignes T."/>
            <person name="Postlethwait J."/>
            <person name="Bobe J."/>
            <person name="Guiguen Y."/>
        </authorList>
    </citation>
    <scope>NUCLEOTIDE SEQUENCE</scope>
    <source>
        <strain evidence="2">M-15738</strain>
        <tissue evidence="2">Blood</tissue>
    </source>
</reference>
<keyword evidence="3" id="KW-1185">Reference proteome</keyword>
<feature type="region of interest" description="Disordered" evidence="1">
    <location>
        <begin position="207"/>
        <end position="328"/>
    </location>
</feature>
<dbReference type="Proteomes" id="UP000823561">
    <property type="component" value="Chromosome 10"/>
</dbReference>
<sequence length="565" mass="62590">MQSKSNAVKKFLHKASHAPGNMGKGKKVLSETSLSKPFSDDDVSSQGSRGPTLSRGPQSEPPRRAQRVYFQEPLERHRGPRSRMSSEASSIDITYGYINWGSEDTSEPEVQTPPFRIRRQSLSKQESTSSERSDGSPQVIVEGAVLEKEPPPKPSRDPAFLQSSELQMDTKLEIPVPILPTPQNKWNLMVPHPLEVPPRFRRQLAVLEPIDQEPEPNAENIISEPSHLLKPSEPDVETRDLFDQPPEPRIENRSLQQIDENRGLKPDTRVLEPTGQPVETRTLQPIDELSETGARSLEPTGQPLDNRHLQPKDELSEHKPETALEPPEMLAVEPIDQLPESRTLEPVKPPLEPKPVSLPLAPKPLESVNQVLEPKAVEQLNQPPEPNLVARALEQIDQEAPLLAETAVKPVDQRPEPSQARVLDPLDLPWQNQPSREEEAALPPPLQPQPAVVPQVPLVPAVAPWVPLDPAWQHSLPEQRIGYCSPRPPGTGLNSAALLGDNDSSSGGSLDSVDLSSLPSKVPVGQPPQVGTLQREMDALFQQKIRELRCTSPLLFRDDSDDDEK</sequence>
<feature type="region of interest" description="Disordered" evidence="1">
    <location>
        <begin position="340"/>
        <end position="362"/>
    </location>
</feature>
<feature type="compositionally biased region" description="Polar residues" evidence="1">
    <location>
        <begin position="83"/>
        <end position="92"/>
    </location>
</feature>